<comment type="caution">
    <text evidence="2">The sequence shown here is derived from an EMBL/GenBank/DDBJ whole genome shotgun (WGS) entry which is preliminary data.</text>
</comment>
<dbReference type="EMBL" id="QZEZ01000001">
    <property type="protein sequence ID" value="RJK97753.1"/>
    <property type="molecule type" value="Genomic_DNA"/>
</dbReference>
<protein>
    <recommendedName>
        <fullName evidence="4">Histidine kinase</fullName>
    </recommendedName>
</protein>
<reference evidence="2 3" key="1">
    <citation type="submission" date="2018-09" db="EMBL/GenBank/DDBJ databases">
        <title>YIM 75000 draft genome.</title>
        <authorList>
            <person name="Tang S."/>
            <person name="Feng Y."/>
        </authorList>
    </citation>
    <scope>NUCLEOTIDE SEQUENCE [LARGE SCALE GENOMIC DNA]</scope>
    <source>
        <strain evidence="2 3">YIM 75000</strain>
    </source>
</reference>
<evidence type="ECO:0000313" key="2">
    <source>
        <dbReference type="EMBL" id="RJK97753.1"/>
    </source>
</evidence>
<evidence type="ECO:0000256" key="1">
    <source>
        <dbReference type="SAM" id="MobiDB-lite"/>
    </source>
</evidence>
<name>A0A3A3Z464_9ACTN</name>
<evidence type="ECO:0000313" key="3">
    <source>
        <dbReference type="Proteomes" id="UP000265614"/>
    </source>
</evidence>
<feature type="region of interest" description="Disordered" evidence="1">
    <location>
        <begin position="74"/>
        <end position="99"/>
    </location>
</feature>
<organism evidence="2 3">
    <name type="scientific">Vallicoccus soli</name>
    <dbReference type="NCBI Taxonomy" id="2339232"/>
    <lineage>
        <taxon>Bacteria</taxon>
        <taxon>Bacillati</taxon>
        <taxon>Actinomycetota</taxon>
        <taxon>Actinomycetes</taxon>
        <taxon>Motilibacterales</taxon>
        <taxon>Vallicoccaceae</taxon>
        <taxon>Vallicoccus</taxon>
    </lineage>
</organism>
<dbReference type="RefSeq" id="WP_119948679.1">
    <property type="nucleotide sequence ID" value="NZ_QZEZ01000001.1"/>
</dbReference>
<dbReference type="Proteomes" id="UP000265614">
    <property type="component" value="Unassembled WGS sequence"/>
</dbReference>
<keyword evidence="3" id="KW-1185">Reference proteome</keyword>
<proteinExistence type="predicted"/>
<evidence type="ECO:0008006" key="4">
    <source>
        <dbReference type="Google" id="ProtNLM"/>
    </source>
</evidence>
<gene>
    <name evidence="2" type="ORF">D5H78_01785</name>
</gene>
<accession>A0A3A3Z464</accession>
<sequence length="99" mass="10025">MDPTSFPGALLATAAALLLWAAASGGLLVGGVELLRRAGARRAGRRAAEAAEREERLAADALLTHLRLVAAGLTDPGAPVPGARTHLDPRLGARSGRAA</sequence>
<dbReference type="AlphaFoldDB" id="A0A3A3Z464"/>